<dbReference type="EMBL" id="RXOF01000002">
    <property type="protein sequence ID" value="RTQ52237.1"/>
    <property type="molecule type" value="Genomic_DNA"/>
</dbReference>
<dbReference type="InterPro" id="IPR016181">
    <property type="entry name" value="Acyl_CoA_acyltransferase"/>
</dbReference>
<comment type="caution">
    <text evidence="2">The sequence shown here is derived from an EMBL/GenBank/DDBJ whole genome shotgun (WGS) entry which is preliminary data.</text>
</comment>
<dbReference type="OrthoDB" id="6290225at2"/>
<proteinExistence type="predicted"/>
<keyword evidence="2" id="KW-0808">Transferase</keyword>
<dbReference type="PROSITE" id="PS51186">
    <property type="entry name" value="GNAT"/>
    <property type="match status" value="1"/>
</dbReference>
<name>A0A3S0JG90_9BACT</name>
<dbReference type="PANTHER" id="PTHR43415:SF3">
    <property type="entry name" value="GNAT-FAMILY ACETYLTRANSFERASE"/>
    <property type="match status" value="1"/>
</dbReference>
<reference evidence="2 3" key="1">
    <citation type="submission" date="2018-12" db="EMBL/GenBank/DDBJ databases">
        <title>Hymenobacter gummosus sp. nov., isolated from a spring.</title>
        <authorList>
            <person name="Nie L."/>
        </authorList>
    </citation>
    <scope>NUCLEOTIDE SEQUENCE [LARGE SCALE GENOMIC DNA]</scope>
    <source>
        <strain evidence="2 3">KCTC 52166</strain>
    </source>
</reference>
<dbReference type="AlphaFoldDB" id="A0A3S0JG90"/>
<dbReference type="InterPro" id="IPR000182">
    <property type="entry name" value="GNAT_dom"/>
</dbReference>
<dbReference type="GO" id="GO:0016747">
    <property type="term" value="F:acyltransferase activity, transferring groups other than amino-acyl groups"/>
    <property type="evidence" value="ECO:0007669"/>
    <property type="project" value="InterPro"/>
</dbReference>
<dbReference type="Proteomes" id="UP000282184">
    <property type="component" value="Unassembled WGS sequence"/>
</dbReference>
<evidence type="ECO:0000259" key="1">
    <source>
        <dbReference type="PROSITE" id="PS51186"/>
    </source>
</evidence>
<evidence type="ECO:0000313" key="2">
    <source>
        <dbReference type="EMBL" id="RTQ52237.1"/>
    </source>
</evidence>
<feature type="domain" description="N-acetyltransferase" evidence="1">
    <location>
        <begin position="19"/>
        <end position="175"/>
    </location>
</feature>
<protein>
    <submittedName>
        <fullName evidence="2">N-acetyltransferase</fullName>
    </submittedName>
</protein>
<evidence type="ECO:0000313" key="3">
    <source>
        <dbReference type="Proteomes" id="UP000282184"/>
    </source>
</evidence>
<dbReference type="RefSeq" id="WP_126691895.1">
    <property type="nucleotide sequence ID" value="NZ_RXOF01000002.1"/>
</dbReference>
<dbReference type="Pfam" id="PF13302">
    <property type="entry name" value="Acetyltransf_3"/>
    <property type="match status" value="1"/>
</dbReference>
<dbReference type="Gene3D" id="3.40.630.30">
    <property type="match status" value="1"/>
</dbReference>
<sequence>METFPHTLQLRHAYESENLLLRPLQPTDLDEHFLSWFQDEDLMRFYTNSRQQHTRESLWQNISQGAAAGTSHTFAIVERAVGQCIGTIKLGPINHDHRISDLVVLIGDRRFHGRGLAVEAIRLGNALAFEEFDIRKLFGGMFETNQSSYKAYTRAGWVEEGRLKGHYLVDGQPVDRLLVACFNPRYFPEGAGQ</sequence>
<gene>
    <name evidence="2" type="ORF">EJV47_04210</name>
</gene>
<keyword evidence="3" id="KW-1185">Reference proteome</keyword>
<dbReference type="SUPFAM" id="SSF55729">
    <property type="entry name" value="Acyl-CoA N-acyltransferases (Nat)"/>
    <property type="match status" value="1"/>
</dbReference>
<organism evidence="2 3">
    <name type="scientific">Hymenobacter gummosus</name>
    <dbReference type="NCBI Taxonomy" id="1776032"/>
    <lineage>
        <taxon>Bacteria</taxon>
        <taxon>Pseudomonadati</taxon>
        <taxon>Bacteroidota</taxon>
        <taxon>Cytophagia</taxon>
        <taxon>Cytophagales</taxon>
        <taxon>Hymenobacteraceae</taxon>
        <taxon>Hymenobacter</taxon>
    </lineage>
</organism>
<dbReference type="PANTHER" id="PTHR43415">
    <property type="entry name" value="SPERMIDINE N(1)-ACETYLTRANSFERASE"/>
    <property type="match status" value="1"/>
</dbReference>
<accession>A0A3S0JG90</accession>